<dbReference type="EMBL" id="AP012213">
    <property type="protein sequence ID" value="BAO38177.1"/>
    <property type="molecule type" value="Genomic_DNA"/>
</dbReference>
<sequence>MTQIQHGSAAFYDPEEYRKMFINSKGMFQTVNIKEVLPDEEPEGMIKGKYMIIRGIPDSSAEHQIAITIVENEEMYQSWLIDLYRYLHRHNVDNAMTPKELKLPKSLTANQRFWLRDVNEQCVHISKMPTWLEHELEGLYTSDDRLLNVLTYTRVKYDPERLYEEICGFRLQKYYKLENVERILQNFNERLELARLPSLEPLLVERAIEGMMVTKDRNGRFHNFAHLEPRLTHIIAEIREKIADEKFYLHRNESMRTNDVGKKVHKPYNKFSNKPNNNKNFTKKSNVKQSTPKVDDKNESKTVANLRH</sequence>
<dbReference type="Proteomes" id="UP000065495">
    <property type="component" value="Chromosome 4"/>
</dbReference>
<feature type="region of interest" description="Disordered" evidence="1">
    <location>
        <begin position="258"/>
        <end position="308"/>
    </location>
</feature>
<dbReference type="KEGG" id="kmx:KLMA_10555"/>
<evidence type="ECO:0000313" key="4">
    <source>
        <dbReference type="EMBL" id="BAO40445.1"/>
    </source>
</evidence>
<evidence type="ECO:0000313" key="2">
    <source>
        <dbReference type="EMBL" id="BAO38177.1"/>
    </source>
</evidence>
<dbReference type="VEuPathDB" id="FungiDB:KLMA_40421"/>
<dbReference type="RefSeq" id="XP_022674068.1">
    <property type="nucleotide sequence ID" value="XM_022822225.1"/>
</dbReference>
<gene>
    <name evidence="2" type="ORF">KLMA_10555</name>
    <name evidence="3" type="ORF">KLMA_10759</name>
    <name evidence="4" type="ORF">KLMA_40421</name>
</gene>
<reference evidence="4 5" key="1">
    <citation type="journal article" date="2015" name="Biotechnol. Biofuels">
        <title>Genetic basis of the highly efficient yeast Kluyveromyces marxianus: complete genome sequence and transcriptome analyses.</title>
        <authorList>
            <person name="Lertwattanasakul N."/>
            <person name="Kosaka T."/>
            <person name="Hosoyama A."/>
            <person name="Suzuki Y."/>
            <person name="Rodrussamee N."/>
            <person name="Matsutani M."/>
            <person name="Murata M."/>
            <person name="Fujimoto N."/>
            <person name="Suprayogi"/>
            <person name="Tsuchikane K."/>
            <person name="Limtong S."/>
            <person name="Fujita N."/>
            <person name="Yamada M."/>
        </authorList>
    </citation>
    <scope>NUCLEOTIDE SEQUENCE [LARGE SCALE GENOMIC DNA]</scope>
    <source>
        <strain evidence="4">DMKU3-1042</strain>
        <strain evidence="5">DMKU3-1042 / BCC 29191 / NBRC 104275</strain>
    </source>
</reference>
<dbReference type="Proteomes" id="UP000065495">
    <property type="component" value="Chromosome 1"/>
</dbReference>
<evidence type="ECO:0000256" key="1">
    <source>
        <dbReference type="SAM" id="MobiDB-lite"/>
    </source>
</evidence>
<protein>
    <submittedName>
        <fullName evidence="4">Uncharacterized protein</fullName>
    </submittedName>
</protein>
<feature type="compositionally biased region" description="Low complexity" evidence="1">
    <location>
        <begin position="269"/>
        <end position="280"/>
    </location>
</feature>
<dbReference type="AlphaFoldDB" id="W0TAL1"/>
<accession>W0TAL1</accession>
<dbReference type="EMBL" id="AP012213">
    <property type="protein sequence ID" value="BAO38381.1"/>
    <property type="molecule type" value="Genomic_DNA"/>
</dbReference>
<evidence type="ECO:0000313" key="3">
    <source>
        <dbReference type="EMBL" id="BAO38381.1"/>
    </source>
</evidence>
<dbReference type="VEuPathDB" id="FungiDB:KLMA_10759"/>
<proteinExistence type="predicted"/>
<evidence type="ECO:0000313" key="5">
    <source>
        <dbReference type="Proteomes" id="UP000065495"/>
    </source>
</evidence>
<name>W0TAL1_KLUMD</name>
<dbReference type="GeneID" id="34714212"/>
<dbReference type="VEuPathDB" id="FungiDB:KLMA_10555"/>
<organism evidence="4 5">
    <name type="scientific">Kluyveromyces marxianus (strain DMKU3-1042 / BCC 29191 / NBRC 104275)</name>
    <name type="common">Yeast</name>
    <name type="synonym">Candida kefyr</name>
    <dbReference type="NCBI Taxonomy" id="1003335"/>
    <lineage>
        <taxon>Eukaryota</taxon>
        <taxon>Fungi</taxon>
        <taxon>Dikarya</taxon>
        <taxon>Ascomycota</taxon>
        <taxon>Saccharomycotina</taxon>
        <taxon>Saccharomycetes</taxon>
        <taxon>Saccharomycetales</taxon>
        <taxon>Saccharomycetaceae</taxon>
        <taxon>Kluyveromyces</taxon>
    </lineage>
</organism>
<dbReference type="EMBL" id="AP012216">
    <property type="protein sequence ID" value="BAO40445.1"/>
    <property type="molecule type" value="Genomic_DNA"/>
</dbReference>